<accession>A0A5C3PG30</accession>
<reference evidence="1 2" key="1">
    <citation type="journal article" date="2019" name="Nat. Ecol. Evol.">
        <title>Megaphylogeny resolves global patterns of mushroom evolution.</title>
        <authorList>
            <person name="Varga T."/>
            <person name="Krizsan K."/>
            <person name="Foldi C."/>
            <person name="Dima B."/>
            <person name="Sanchez-Garcia M."/>
            <person name="Sanchez-Ramirez S."/>
            <person name="Szollosi G.J."/>
            <person name="Szarkandi J.G."/>
            <person name="Papp V."/>
            <person name="Albert L."/>
            <person name="Andreopoulos W."/>
            <person name="Angelini C."/>
            <person name="Antonin V."/>
            <person name="Barry K.W."/>
            <person name="Bougher N.L."/>
            <person name="Buchanan P."/>
            <person name="Buyck B."/>
            <person name="Bense V."/>
            <person name="Catcheside P."/>
            <person name="Chovatia M."/>
            <person name="Cooper J."/>
            <person name="Damon W."/>
            <person name="Desjardin D."/>
            <person name="Finy P."/>
            <person name="Geml J."/>
            <person name="Haridas S."/>
            <person name="Hughes K."/>
            <person name="Justo A."/>
            <person name="Karasinski D."/>
            <person name="Kautmanova I."/>
            <person name="Kiss B."/>
            <person name="Kocsube S."/>
            <person name="Kotiranta H."/>
            <person name="LaButti K.M."/>
            <person name="Lechner B.E."/>
            <person name="Liimatainen K."/>
            <person name="Lipzen A."/>
            <person name="Lukacs Z."/>
            <person name="Mihaltcheva S."/>
            <person name="Morgado L.N."/>
            <person name="Niskanen T."/>
            <person name="Noordeloos M.E."/>
            <person name="Ohm R.A."/>
            <person name="Ortiz-Santana B."/>
            <person name="Ovrebo C."/>
            <person name="Racz N."/>
            <person name="Riley R."/>
            <person name="Savchenko A."/>
            <person name="Shiryaev A."/>
            <person name="Soop K."/>
            <person name="Spirin V."/>
            <person name="Szebenyi C."/>
            <person name="Tomsovsky M."/>
            <person name="Tulloss R.E."/>
            <person name="Uehling J."/>
            <person name="Grigoriev I.V."/>
            <person name="Vagvolgyi C."/>
            <person name="Papp T."/>
            <person name="Martin F.M."/>
            <person name="Miettinen O."/>
            <person name="Hibbett D.S."/>
            <person name="Nagy L.G."/>
        </authorList>
    </citation>
    <scope>NUCLEOTIDE SEQUENCE [LARGE SCALE GENOMIC DNA]</scope>
    <source>
        <strain evidence="1 2">HHB13444</strain>
    </source>
</reference>
<dbReference type="InParanoid" id="A0A5C3PG30"/>
<keyword evidence="2" id="KW-1185">Reference proteome</keyword>
<dbReference type="AlphaFoldDB" id="A0A5C3PG30"/>
<dbReference type="EMBL" id="ML211137">
    <property type="protein sequence ID" value="TFK87819.1"/>
    <property type="molecule type" value="Genomic_DNA"/>
</dbReference>
<sequence length="166" mass="18332">MTTQGSALCICFGWLEERSFLSGQNEQNSPRKVPVYHVGHTTKSLPRLTLCILGSSVCCVSFDTSFGRIRLLTASRSGRQSPRSSVQASPAVTSPFMNILMMFAVDMPPANLVRRGSLLRSTFTSAICATRPVHRKRHNSDHYAHSVSEVRAYDVQHLTCMRVGSS</sequence>
<organism evidence="1 2">
    <name type="scientific">Polyporus arcularius HHB13444</name>
    <dbReference type="NCBI Taxonomy" id="1314778"/>
    <lineage>
        <taxon>Eukaryota</taxon>
        <taxon>Fungi</taxon>
        <taxon>Dikarya</taxon>
        <taxon>Basidiomycota</taxon>
        <taxon>Agaricomycotina</taxon>
        <taxon>Agaricomycetes</taxon>
        <taxon>Polyporales</taxon>
        <taxon>Polyporaceae</taxon>
        <taxon>Polyporus</taxon>
    </lineage>
</organism>
<dbReference type="Proteomes" id="UP000308197">
    <property type="component" value="Unassembled WGS sequence"/>
</dbReference>
<protein>
    <submittedName>
        <fullName evidence="1">Uncharacterized protein</fullName>
    </submittedName>
</protein>
<name>A0A5C3PG30_9APHY</name>
<proteinExistence type="predicted"/>
<gene>
    <name evidence="1" type="ORF">K466DRAFT_96817</name>
</gene>
<evidence type="ECO:0000313" key="1">
    <source>
        <dbReference type="EMBL" id="TFK87819.1"/>
    </source>
</evidence>
<evidence type="ECO:0000313" key="2">
    <source>
        <dbReference type="Proteomes" id="UP000308197"/>
    </source>
</evidence>